<accession>A0A485M5B4</accession>
<dbReference type="GO" id="GO:0019464">
    <property type="term" value="P:glycine decarboxylation via glycine cleavage system"/>
    <property type="evidence" value="ECO:0007669"/>
    <property type="project" value="TreeGrafter"/>
</dbReference>
<keyword evidence="2" id="KW-0663">Pyridoxal phosphate</keyword>
<dbReference type="PANTHER" id="PTHR11773:SF1">
    <property type="entry name" value="GLYCINE DEHYDROGENASE (DECARBOXYLATING), MITOCHONDRIAL"/>
    <property type="match status" value="1"/>
</dbReference>
<dbReference type="InterPro" id="IPR015421">
    <property type="entry name" value="PyrdxlP-dep_Trfase_major"/>
</dbReference>
<sequence>MSGSEYVTHFPEVREPLLNLKGAPGKNKRVLPAPFDPAGAADLPGTGGLPDLPDVSEVETVRHFTRLSRLNYGIDHGMYPLGSCTMKYNPKITEEIAARLAPVHPADTGAMGPVLERLAQLQDYLGEICGMDACSLWPAAGAHGELTGMMVIKRALKSRGEHRRTVLIPDTAHGTNPASCTIAGFVTKAIPSGENGYLEASILRQHLNHDTAALMITNPNTLGVFEQEIHTIAELLHENGSYLYMDGANLNAIMGIVRPGDMGVDCMHVNLHKTFGTPHGGGGPGSGPVLVRKELEPFLPAPRIVRDASGAYVLEEEPHPESIGKVHSCMGNVSVCIKALAYILSLGHLGLREAATTASLNALYIKNRLKKFFDLAYDTPTLHEFVFSDALQKEAGVTTMDMAKALMDFGFHPPTVYFPLVVAGALMIEPTETEPLQELDRFVQAMENIAAMSREEPEKTHESPLAAPVLRVDEVWAARNLILTWPDERIQPGEEGI</sequence>
<evidence type="ECO:0000259" key="7">
    <source>
        <dbReference type="Pfam" id="PF21478"/>
    </source>
</evidence>
<name>A0A485M5B4_9ZZZZ</name>
<keyword evidence="3 8" id="KW-0560">Oxidoreductase</keyword>
<organism evidence="8">
    <name type="scientific">anaerobic digester metagenome</name>
    <dbReference type="NCBI Taxonomy" id="1263854"/>
    <lineage>
        <taxon>unclassified sequences</taxon>
        <taxon>metagenomes</taxon>
        <taxon>ecological metagenomes</taxon>
    </lineage>
</organism>
<dbReference type="AlphaFoldDB" id="A0A485M5B4"/>
<protein>
    <recommendedName>
        <fullName evidence="1">glycine dehydrogenase (aminomethyl-transferring)</fullName>
        <ecNumber evidence="1">1.4.4.2</ecNumber>
    </recommendedName>
</protein>
<dbReference type="InterPro" id="IPR000192">
    <property type="entry name" value="Aminotrans_V_dom"/>
</dbReference>
<dbReference type="GO" id="GO:0005960">
    <property type="term" value="C:glycine cleavage complex"/>
    <property type="evidence" value="ECO:0007669"/>
    <property type="project" value="TreeGrafter"/>
</dbReference>
<evidence type="ECO:0000313" key="8">
    <source>
        <dbReference type="EMBL" id="VFU16217.1"/>
    </source>
</evidence>
<dbReference type="Pfam" id="PF00266">
    <property type="entry name" value="Aminotran_5"/>
    <property type="match status" value="1"/>
</dbReference>
<evidence type="ECO:0000256" key="4">
    <source>
        <dbReference type="ARBA" id="ARBA00049026"/>
    </source>
</evidence>
<evidence type="ECO:0000256" key="1">
    <source>
        <dbReference type="ARBA" id="ARBA00012134"/>
    </source>
</evidence>
<evidence type="ECO:0000256" key="3">
    <source>
        <dbReference type="ARBA" id="ARBA00023002"/>
    </source>
</evidence>
<proteinExistence type="predicted"/>
<dbReference type="GO" id="GO:0004375">
    <property type="term" value="F:glycine dehydrogenase (decarboxylating) activity"/>
    <property type="evidence" value="ECO:0007669"/>
    <property type="project" value="UniProtKB-EC"/>
</dbReference>
<dbReference type="Gene3D" id="6.20.440.10">
    <property type="match status" value="1"/>
</dbReference>
<comment type="catalytic activity">
    <reaction evidence="4">
        <text>N(6)-[(R)-lipoyl]-L-lysyl-[glycine-cleavage complex H protein] + glycine + H(+) = N(6)-[(R)-S(8)-aminomethyldihydrolipoyl]-L-lysyl-[glycine-cleavage complex H protein] + CO2</text>
        <dbReference type="Rhea" id="RHEA:24304"/>
        <dbReference type="Rhea" id="RHEA-COMP:10494"/>
        <dbReference type="Rhea" id="RHEA-COMP:10495"/>
        <dbReference type="ChEBI" id="CHEBI:15378"/>
        <dbReference type="ChEBI" id="CHEBI:16526"/>
        <dbReference type="ChEBI" id="CHEBI:57305"/>
        <dbReference type="ChEBI" id="CHEBI:83099"/>
        <dbReference type="ChEBI" id="CHEBI:83143"/>
        <dbReference type="EC" id="1.4.4.2"/>
    </reaction>
</comment>
<gene>
    <name evidence="8" type="primary">gcvPB</name>
    <name evidence="8" type="ORF">SCFA_520023</name>
</gene>
<dbReference type="Gene3D" id="3.40.640.10">
    <property type="entry name" value="Type I PLP-dependent aspartate aminotransferase-like (Major domain)"/>
    <property type="match status" value="1"/>
</dbReference>
<dbReference type="InterPro" id="IPR015424">
    <property type="entry name" value="PyrdxlP-dep_Trfase"/>
</dbReference>
<feature type="domain" description="Aminotransferase class V" evidence="6">
    <location>
        <begin position="160"/>
        <end position="280"/>
    </location>
</feature>
<feature type="region of interest" description="Disordered" evidence="5">
    <location>
        <begin position="22"/>
        <end position="54"/>
    </location>
</feature>
<evidence type="ECO:0000256" key="2">
    <source>
        <dbReference type="ARBA" id="ARBA00022898"/>
    </source>
</evidence>
<evidence type="ECO:0000259" key="6">
    <source>
        <dbReference type="Pfam" id="PF00266"/>
    </source>
</evidence>
<dbReference type="PANTHER" id="PTHR11773">
    <property type="entry name" value="GLYCINE DEHYDROGENASE, DECARBOXYLATING"/>
    <property type="match status" value="1"/>
</dbReference>
<dbReference type="InterPro" id="IPR015422">
    <property type="entry name" value="PyrdxlP-dep_Trfase_small"/>
</dbReference>
<dbReference type="Pfam" id="PF21478">
    <property type="entry name" value="GcvP2_C"/>
    <property type="match status" value="1"/>
</dbReference>
<dbReference type="EC" id="1.4.4.2" evidence="1"/>
<reference evidence="8" key="1">
    <citation type="submission" date="2019-03" db="EMBL/GenBank/DDBJ databases">
        <authorList>
            <person name="Hao L."/>
        </authorList>
    </citation>
    <scope>NUCLEOTIDE SEQUENCE</scope>
</reference>
<dbReference type="GO" id="GO:0005829">
    <property type="term" value="C:cytosol"/>
    <property type="evidence" value="ECO:0007669"/>
    <property type="project" value="TreeGrafter"/>
</dbReference>
<dbReference type="Gene3D" id="3.90.1150.10">
    <property type="entry name" value="Aspartate Aminotransferase, domain 1"/>
    <property type="match status" value="1"/>
</dbReference>
<dbReference type="GO" id="GO:0030170">
    <property type="term" value="F:pyridoxal phosphate binding"/>
    <property type="evidence" value="ECO:0007669"/>
    <property type="project" value="TreeGrafter"/>
</dbReference>
<dbReference type="InterPro" id="IPR020581">
    <property type="entry name" value="GDC_P"/>
</dbReference>
<dbReference type="SUPFAM" id="SSF53383">
    <property type="entry name" value="PLP-dependent transferases"/>
    <property type="match status" value="1"/>
</dbReference>
<dbReference type="GO" id="GO:0016594">
    <property type="term" value="F:glycine binding"/>
    <property type="evidence" value="ECO:0007669"/>
    <property type="project" value="TreeGrafter"/>
</dbReference>
<dbReference type="NCBIfam" id="NF003346">
    <property type="entry name" value="PRK04366.1"/>
    <property type="match status" value="1"/>
</dbReference>
<dbReference type="EMBL" id="CAADRM010000117">
    <property type="protein sequence ID" value="VFU16217.1"/>
    <property type="molecule type" value="Genomic_DNA"/>
</dbReference>
<dbReference type="InterPro" id="IPR049316">
    <property type="entry name" value="GDC-P_C"/>
</dbReference>
<evidence type="ECO:0000256" key="5">
    <source>
        <dbReference type="SAM" id="MobiDB-lite"/>
    </source>
</evidence>
<dbReference type="FunFam" id="3.40.640.10:FF:000224">
    <property type="entry name" value="Probable glycine dehydrogenase (decarboxylating) subunit 2"/>
    <property type="match status" value="1"/>
</dbReference>
<feature type="domain" description="Glycine dehydrogenase C-terminal" evidence="7">
    <location>
        <begin position="355"/>
        <end position="451"/>
    </location>
</feature>